<reference evidence="8 9" key="1">
    <citation type="journal article" date="2007" name="Science">
        <title>Sea anemone genome reveals ancestral eumetazoan gene repertoire and genomic organization.</title>
        <authorList>
            <person name="Putnam N.H."/>
            <person name="Srivastava M."/>
            <person name="Hellsten U."/>
            <person name="Dirks B."/>
            <person name="Chapman J."/>
            <person name="Salamov A."/>
            <person name="Terry A."/>
            <person name="Shapiro H."/>
            <person name="Lindquist E."/>
            <person name="Kapitonov V.V."/>
            <person name="Jurka J."/>
            <person name="Genikhovich G."/>
            <person name="Grigoriev I.V."/>
            <person name="Lucas S.M."/>
            <person name="Steele R.E."/>
            <person name="Finnerty J.R."/>
            <person name="Technau U."/>
            <person name="Martindale M.Q."/>
            <person name="Rokhsar D.S."/>
        </authorList>
    </citation>
    <scope>NUCLEOTIDE SEQUENCE [LARGE SCALE GENOMIC DNA]</scope>
    <source>
        <strain evidence="9">CH2 X CH6</strain>
    </source>
</reference>
<comment type="similarity">
    <text evidence="2">Belongs to the BLCAP family.</text>
</comment>
<dbReference type="GO" id="GO:0016020">
    <property type="term" value="C:membrane"/>
    <property type="evidence" value="ECO:0007669"/>
    <property type="project" value="UniProtKB-SubCell"/>
</dbReference>
<organism evidence="8 9">
    <name type="scientific">Nematostella vectensis</name>
    <name type="common">Starlet sea anemone</name>
    <dbReference type="NCBI Taxonomy" id="45351"/>
    <lineage>
        <taxon>Eukaryota</taxon>
        <taxon>Metazoa</taxon>
        <taxon>Cnidaria</taxon>
        <taxon>Anthozoa</taxon>
        <taxon>Hexacorallia</taxon>
        <taxon>Actiniaria</taxon>
        <taxon>Edwardsiidae</taxon>
        <taxon>Nematostella</taxon>
    </lineage>
</organism>
<dbReference type="InParanoid" id="A7RWK5"/>
<dbReference type="PhylomeDB" id="A7RWK5"/>
<dbReference type="Pfam" id="PF06726">
    <property type="entry name" value="BC10"/>
    <property type="match status" value="1"/>
</dbReference>
<dbReference type="Proteomes" id="UP000001593">
    <property type="component" value="Unassembled WGS sequence"/>
</dbReference>
<dbReference type="AlphaFoldDB" id="A7RWK5"/>
<feature type="transmembrane region" description="Helical" evidence="7">
    <location>
        <begin position="45"/>
        <end position="62"/>
    </location>
</feature>
<comment type="subcellular location">
    <subcellularLocation>
        <location evidence="1">Membrane</location>
    </subcellularLocation>
</comment>
<name>A7RWK5_NEMVE</name>
<evidence type="ECO:0000256" key="5">
    <source>
        <dbReference type="ARBA" id="ARBA00023136"/>
    </source>
</evidence>
<accession>A7RWK5</accession>
<gene>
    <name evidence="8" type="ORF">NEMVEDRAFT_v1g95883</name>
</gene>
<comment type="function">
    <text evidence="6">Acts as a tumor suppressor; induces growth arrest at G(1)/S checkpoint and apoptosis via RB1-dependent and p53/TP53- and NF-kappa-B-independent mechanisms. Modulates expression of genes involved in the regulation of proliferation, cell cycle and apoptosis.</text>
</comment>
<dbReference type="EMBL" id="DS469547">
    <property type="protein sequence ID" value="EDO44141.1"/>
    <property type="molecule type" value="Genomic_DNA"/>
</dbReference>
<evidence type="ECO:0000256" key="7">
    <source>
        <dbReference type="SAM" id="Phobius"/>
    </source>
</evidence>
<keyword evidence="5 7" id="KW-0472">Membrane</keyword>
<dbReference type="OMA" id="FLLCYSC"/>
<evidence type="ECO:0000313" key="9">
    <source>
        <dbReference type="Proteomes" id="UP000001593"/>
    </source>
</evidence>
<dbReference type="eggNOG" id="KOG4489">
    <property type="taxonomic scope" value="Eukaryota"/>
</dbReference>
<protein>
    <recommendedName>
        <fullName evidence="10">Bladder cancer-associated protein</fullName>
    </recommendedName>
</protein>
<dbReference type="InterPro" id="IPR009598">
    <property type="entry name" value="BCALP"/>
</dbReference>
<evidence type="ECO:0000256" key="4">
    <source>
        <dbReference type="ARBA" id="ARBA00022989"/>
    </source>
</evidence>
<proteinExistence type="inferred from homology"/>
<evidence type="ECO:0000256" key="6">
    <source>
        <dbReference type="ARBA" id="ARBA00045856"/>
    </source>
</evidence>
<dbReference type="SMART" id="SM01396">
    <property type="entry name" value="BC10"/>
    <property type="match status" value="1"/>
</dbReference>
<evidence type="ECO:0000256" key="2">
    <source>
        <dbReference type="ARBA" id="ARBA00007216"/>
    </source>
</evidence>
<evidence type="ECO:0000313" key="8">
    <source>
        <dbReference type="EMBL" id="EDO44141.1"/>
    </source>
</evidence>
<evidence type="ECO:0000256" key="3">
    <source>
        <dbReference type="ARBA" id="ARBA00022692"/>
    </source>
</evidence>
<dbReference type="STRING" id="45351.A7RWK5"/>
<feature type="transmembrane region" description="Helical" evidence="7">
    <location>
        <begin position="20"/>
        <end position="38"/>
    </location>
</feature>
<keyword evidence="3 7" id="KW-0812">Transmembrane</keyword>
<dbReference type="PANTHER" id="PTHR13259:SF1">
    <property type="entry name" value="BLADDER CANCER-ASSOCIATED PROTEIN"/>
    <property type="match status" value="1"/>
</dbReference>
<keyword evidence="4 7" id="KW-1133">Transmembrane helix</keyword>
<sequence length="73" mass="8403">MYCLQWLLPLLLIPRPMNPFLLNNHSMFMTLYLASFFLERRPCTICTVVFVAAVFLICYSGLGNCIFNSECST</sequence>
<evidence type="ECO:0000256" key="1">
    <source>
        <dbReference type="ARBA" id="ARBA00004370"/>
    </source>
</evidence>
<keyword evidence="9" id="KW-1185">Reference proteome</keyword>
<dbReference type="PANTHER" id="PTHR13259">
    <property type="entry name" value="BLADDER CANCER 10 KD PROTEIN HOMOLOG"/>
    <property type="match status" value="1"/>
</dbReference>
<evidence type="ECO:0008006" key="10">
    <source>
        <dbReference type="Google" id="ProtNLM"/>
    </source>
</evidence>
<dbReference type="HOGENOM" id="CLU_181908_0_0_1"/>